<dbReference type="InterPro" id="IPR052805">
    <property type="entry name" value="GEF_Ubiquitin-Prot_Reg"/>
</dbReference>
<comment type="caution">
    <text evidence="3">The sequence shown here is derived from an EMBL/GenBank/DDBJ whole genome shotgun (WGS) entry which is preliminary data.</text>
</comment>
<evidence type="ECO:0000256" key="1">
    <source>
        <dbReference type="SAM" id="MobiDB-lite"/>
    </source>
</evidence>
<accession>A0A1X2IYZ0</accession>
<evidence type="ECO:0000259" key="2">
    <source>
        <dbReference type="PROSITE" id="PS50010"/>
    </source>
</evidence>
<dbReference type="PANTHER" id="PTHR46857:SF2">
    <property type="entry name" value="F-BOX ONLY PROTEIN 16"/>
    <property type="match status" value="1"/>
</dbReference>
<dbReference type="STRING" id="90262.A0A1X2IYZ0"/>
<dbReference type="AlphaFoldDB" id="A0A1X2IYZ0"/>
<dbReference type="InterPro" id="IPR011993">
    <property type="entry name" value="PH-like_dom_sf"/>
</dbReference>
<sequence>MNNDGEKHQYEQQLGHLLELSSISPISDIGSTSTSSSIHSASYYTEQLMDDLSIIDDIYSSYDHEQLTLAINNQVTYSTRNGALKEQMVQHLIKTESQFVHDLDAFHTHFAAEMPQFQVQKNKLAFQTTDCDILFKPTLDLISAHQVLLDELRQRLSIYGPTQIISDIFLQFFDHTNASYTAYLKGFSSTLLTLDRLHKTNAFIKFCESRQQSNPSLKDCGYYICIPLIRLSAYTQAVDQCTQLTEPAHPDYNALITISKRYKTREQQWQSLVEDCLSHYKVYKWFRAVQNSPALVTPTRRLLLYSDLIHLDPDAPTDMTDHRTYILYNDLLIFCKQQKDGRMFYQGIVILDKAVLKPMDRKIANKIRDKHQKAIKQANGSRKLSLFGIKKQQQQQPQQQQQLKSNSSNQTSTRTSTTSDSSSSGSASSIYSEDSGVYGFEIFFQFVMDKNVTSYTNPITSYGMGPVTSVASNDSVRRHILLTRSLEEQTLWNEHLQRVIKSVTSSR</sequence>
<dbReference type="InterPro" id="IPR035899">
    <property type="entry name" value="DBL_dom_sf"/>
</dbReference>
<evidence type="ECO:0000313" key="4">
    <source>
        <dbReference type="Proteomes" id="UP000193560"/>
    </source>
</evidence>
<dbReference type="PROSITE" id="PS50010">
    <property type="entry name" value="DH_2"/>
    <property type="match status" value="1"/>
</dbReference>
<proteinExistence type="predicted"/>
<reference evidence="3 4" key="1">
    <citation type="submission" date="2016-07" db="EMBL/GenBank/DDBJ databases">
        <title>Pervasive Adenine N6-methylation of Active Genes in Fungi.</title>
        <authorList>
            <consortium name="DOE Joint Genome Institute"/>
            <person name="Mondo S.J."/>
            <person name="Dannebaum R.O."/>
            <person name="Kuo R.C."/>
            <person name="Labutti K."/>
            <person name="Haridas S."/>
            <person name="Kuo A."/>
            <person name="Salamov A."/>
            <person name="Ahrendt S.R."/>
            <person name="Lipzen A."/>
            <person name="Sullivan W."/>
            <person name="Andreopoulos W.B."/>
            <person name="Clum A."/>
            <person name="Lindquist E."/>
            <person name="Daum C."/>
            <person name="Ramamoorthy G.K."/>
            <person name="Gryganskyi A."/>
            <person name="Culley D."/>
            <person name="Magnuson J.K."/>
            <person name="James T.Y."/>
            <person name="O'Malley M.A."/>
            <person name="Stajich J.E."/>
            <person name="Spatafora J.W."/>
            <person name="Visel A."/>
            <person name="Grigoriev I.V."/>
        </authorList>
    </citation>
    <scope>NUCLEOTIDE SEQUENCE [LARGE SCALE GENOMIC DNA]</scope>
    <source>
        <strain evidence="3 4">NRRL 1336</strain>
    </source>
</reference>
<dbReference type="Gene3D" id="2.30.29.30">
    <property type="entry name" value="Pleckstrin-homology domain (PH domain)/Phosphotyrosine-binding domain (PTB)"/>
    <property type="match status" value="1"/>
</dbReference>
<gene>
    <name evidence="3" type="ORF">BCR42DRAFT_91970</name>
</gene>
<dbReference type="Pfam" id="PF00621">
    <property type="entry name" value="RhoGEF"/>
    <property type="match status" value="1"/>
</dbReference>
<protein>
    <submittedName>
        <fullName evidence="3">Dbl homology domain-containing protein</fullName>
    </submittedName>
</protein>
<dbReference type="SUPFAM" id="SSF50729">
    <property type="entry name" value="PH domain-like"/>
    <property type="match status" value="1"/>
</dbReference>
<dbReference type="EMBL" id="MCGE01000002">
    <property type="protein sequence ID" value="ORZ24510.1"/>
    <property type="molecule type" value="Genomic_DNA"/>
</dbReference>
<dbReference type="InterPro" id="IPR000219">
    <property type="entry name" value="DH_dom"/>
</dbReference>
<organism evidence="3 4">
    <name type="scientific">Absidia repens</name>
    <dbReference type="NCBI Taxonomy" id="90262"/>
    <lineage>
        <taxon>Eukaryota</taxon>
        <taxon>Fungi</taxon>
        <taxon>Fungi incertae sedis</taxon>
        <taxon>Mucoromycota</taxon>
        <taxon>Mucoromycotina</taxon>
        <taxon>Mucoromycetes</taxon>
        <taxon>Mucorales</taxon>
        <taxon>Cunninghamellaceae</taxon>
        <taxon>Absidia</taxon>
    </lineage>
</organism>
<name>A0A1X2IYZ0_9FUNG</name>
<dbReference type="Proteomes" id="UP000193560">
    <property type="component" value="Unassembled WGS sequence"/>
</dbReference>
<evidence type="ECO:0000313" key="3">
    <source>
        <dbReference type="EMBL" id="ORZ24510.1"/>
    </source>
</evidence>
<dbReference type="Gene3D" id="1.20.900.10">
    <property type="entry name" value="Dbl homology (DH) domain"/>
    <property type="match status" value="1"/>
</dbReference>
<dbReference type="SUPFAM" id="SSF48065">
    <property type="entry name" value="DBL homology domain (DH-domain)"/>
    <property type="match status" value="1"/>
</dbReference>
<dbReference type="PANTHER" id="PTHR46857">
    <property type="entry name" value="EPITHELIAL CELL-TRANSFORMING SEQUENCE 2 ONCOGENE-LIKE"/>
    <property type="match status" value="1"/>
</dbReference>
<feature type="region of interest" description="Disordered" evidence="1">
    <location>
        <begin position="389"/>
        <end position="428"/>
    </location>
</feature>
<feature type="compositionally biased region" description="Low complexity" evidence="1">
    <location>
        <begin position="392"/>
        <end position="428"/>
    </location>
</feature>
<dbReference type="GO" id="GO:0005085">
    <property type="term" value="F:guanyl-nucleotide exchange factor activity"/>
    <property type="evidence" value="ECO:0007669"/>
    <property type="project" value="InterPro"/>
</dbReference>
<dbReference type="OrthoDB" id="10254377at2759"/>
<feature type="domain" description="DH" evidence="2">
    <location>
        <begin position="84"/>
        <end position="255"/>
    </location>
</feature>
<keyword evidence="4" id="KW-1185">Reference proteome</keyword>